<proteinExistence type="predicted"/>
<dbReference type="EMBL" id="OE841599">
    <property type="protein sequence ID" value="CAD7596418.1"/>
    <property type="molecule type" value="Genomic_DNA"/>
</dbReference>
<dbReference type="PANTHER" id="PTHR23279:SF13">
    <property type="entry name" value="DEFECTIVE PROBOSCIS EXTENSION RESPONSE 21"/>
    <property type="match status" value="1"/>
</dbReference>
<reference evidence="2" key="1">
    <citation type="submission" date="2020-11" db="EMBL/GenBank/DDBJ databases">
        <authorList>
            <person name="Tran Van P."/>
        </authorList>
    </citation>
    <scope>NUCLEOTIDE SEQUENCE</scope>
</reference>
<dbReference type="PANTHER" id="PTHR23279">
    <property type="entry name" value="DEFECTIVE PROBOSCIS EXTENSION RESPONSE DPR -RELATED"/>
    <property type="match status" value="1"/>
</dbReference>
<keyword evidence="1" id="KW-0732">Signal</keyword>
<accession>A0A7R9K1S0</accession>
<gene>
    <name evidence="2" type="ORF">TGEB3V08_LOCUS6393</name>
</gene>
<name>A0A7R9K1S0_TIMGE</name>
<evidence type="ECO:0008006" key="3">
    <source>
        <dbReference type="Google" id="ProtNLM"/>
    </source>
</evidence>
<dbReference type="SUPFAM" id="SSF48726">
    <property type="entry name" value="Immunoglobulin"/>
    <property type="match status" value="1"/>
</dbReference>
<dbReference type="AlphaFoldDB" id="A0A7R9K1S0"/>
<organism evidence="2">
    <name type="scientific">Timema genevievae</name>
    <name type="common">Walking stick</name>
    <dbReference type="NCBI Taxonomy" id="629358"/>
    <lineage>
        <taxon>Eukaryota</taxon>
        <taxon>Metazoa</taxon>
        <taxon>Ecdysozoa</taxon>
        <taxon>Arthropoda</taxon>
        <taxon>Hexapoda</taxon>
        <taxon>Insecta</taxon>
        <taxon>Pterygota</taxon>
        <taxon>Neoptera</taxon>
        <taxon>Polyneoptera</taxon>
        <taxon>Phasmatodea</taxon>
        <taxon>Timematodea</taxon>
        <taxon>Timematoidea</taxon>
        <taxon>Timematidae</taxon>
        <taxon>Timema</taxon>
    </lineage>
</organism>
<sequence>MVFNLRAGLVLQTRLVFCLSSSVAFPSGISDSGIDTAPQEINYDSPRGGVSVITEKGDVTTSYLLIQRANTPDSGKYTCNPSNANLKTVIVHVLNEEVNPHLRGGRVENHFRKNHPPVHPTEILTSISPSSAVELNTTGALANYATEAGLLGHGRRTVVPGFSVTIRIAGILQEGGGTRDCWDMAGGRWSQGLVKLSRLLGYGRRAVVPGFSETIKIAGIMAGGQWYQGLV</sequence>
<dbReference type="GO" id="GO:0032589">
    <property type="term" value="C:neuron projection membrane"/>
    <property type="evidence" value="ECO:0007669"/>
    <property type="project" value="TreeGrafter"/>
</dbReference>
<feature type="chain" id="PRO_5030993995" description="Ig-like domain-containing protein" evidence="1">
    <location>
        <begin position="21"/>
        <end position="231"/>
    </location>
</feature>
<evidence type="ECO:0000256" key="1">
    <source>
        <dbReference type="SAM" id="SignalP"/>
    </source>
</evidence>
<dbReference type="GO" id="GO:0050808">
    <property type="term" value="P:synapse organization"/>
    <property type="evidence" value="ECO:0007669"/>
    <property type="project" value="TreeGrafter"/>
</dbReference>
<evidence type="ECO:0000313" key="2">
    <source>
        <dbReference type="EMBL" id="CAD7596418.1"/>
    </source>
</evidence>
<dbReference type="InterPro" id="IPR036179">
    <property type="entry name" value="Ig-like_dom_sf"/>
</dbReference>
<protein>
    <recommendedName>
        <fullName evidence="3">Ig-like domain-containing protein</fullName>
    </recommendedName>
</protein>
<dbReference type="InterPro" id="IPR037448">
    <property type="entry name" value="Zig-8"/>
</dbReference>
<feature type="signal peptide" evidence="1">
    <location>
        <begin position="1"/>
        <end position="20"/>
    </location>
</feature>